<dbReference type="SMART" id="SM00091">
    <property type="entry name" value="PAS"/>
    <property type="match status" value="1"/>
</dbReference>
<sequence length="1827" mass="195001">MQKPPFPAADEPGTVAVPDFARPGRSFAGYTVETSLYEGDRSVVLRCRGPGGVPSVVKLLRCARLGPGEVARFRLEYELSRRVPHERVVSATALGSHDGVLFIAMPDDGAISLREWLRSGGPLDPAQAIDVALAVVDALDAIHERNIVHKDVAPGNIIVRPGSDLIKLIDFGIAASVSVERTQAVSLRDLEGTLASMAPEQTGRMNRDVDYRADFYALGATLYELLAGTPPFGALDDPLRALHAHLALLPPPLQAACPQAPAALCALVERLLAKEPEARYQSHHVLRRDLQRIRARLGDADPLQPLVLAEGDLSERFQVATRLYGRAAEVQQLLQSCEEAAGGAARVLVLAGAPGVGKTALVQEVQRSLLARQGHMASGKFNQFGQPAPCAAFVQALAQRIRQVLALPPAERQVWAERLRALLGVNAALAQAALPELVALLGPAAPDGHALGPAEAENRFIRTMQLCLAGLCSAQAPLLVFVDDLQWSDRLSRRLLREMVLDEGLQHLLVIGAYREDEVAEGHPLLQDLAMLVDTGHGRYRALRLEPLLPQDVVQWLADTLHRPTSELQALARLCHAKTGGNPFFLGRFLQDLHQHGLIWLDRAEPRWRWDADRIRQERVADNVVALMLEQLRRLPPETCNVLTTAACLGSRFDAHLLGVACARPTASVVRALHPALEAGLVVPRDARYKWLPVLDAHEGQGVQAEFAFAHDRVQEAAYLLSSAEARPALHLHIGRLLCAARPGELPDFAVINHLNQGQALVADAAERAQLAGYNAHASRQACASASFDLAAHYAAQAVALYGAQGWAADAAGLLDLHVHAARMAALSGDTAGMDALIDAALPHAASAMDRARLLDVRIESFYALGRLDDTLELGLSVLRLLGAAPPEAASPADTVQLVTEVRAEIEALGFDALAARPVMTDALCLQQLAVVAKMTAAAYIARPALLPLLTVLQVRWMVAYGHAPVALSAYSVMGLMVAEFLQDHIFGYRLGRLSMDLVERHGWRHVHAHAGFSFNAFLRHWIEGIASGLPGLMAVHRNGLETGNLRHAGLGLYVHGYHALLAGMPLAELQAQLEADAATLRRIRQPVAHDYLSALLAVVRALRRPAFEPEPLEQPAAGFSARALLQTYSARADQTGAMFLHAWQCMLHALAGRADEAVAEGDAAQALFSAGRGMAMVPFCVFFSALSAPQSRRGDAAARCKAALHRLELWAHTCSDVRPLAHLLRARMAVAGIGLPGPPIDAEAEIAAARQAAEALDNLFIQGLVHWASPLCRPADAAVSAPALAERAQTRALFLRWGAASLAGAPVPASLPLAPGAAAVPAAAAVAAAATLPATPGHSLDLATLMKAAQAVTAEIALDALLARLLQVLRESAGAGRAAVVLRDGAGAWSLQADSAADAAVKAGAGDASVPLEEAGDRLPLEVLRTVLNLGSPVLIPDLAQAHVWRRLTYFSNRPVRSALCMPLVRQGSTVGALYLENDATAGVFSQARLQFLELLSGNVVNAIDNARLYAQWRGLAQTLEQRVAERTRALAESESRLLSILNHAPLPMTVTRIADNAFVYANDRAQLLSGMSQSELLGRSPRSIYRNPADRDRLFALFQRDGRVNDYEVRLVAAGGRDIWALISIVPIAYDGEPCALATVVDITGRKAMEDALRIAATTDALTGTASRSHFMARAEAALAQACSAPAGGQESRLSMLMLDVDDFKQVNDLHGHAAGDAVLRAVTDACARRIRACDLLGRLGGEEFGVLLPATGFHDALALAEQLRARIAAIEAALPGGGAVRVTASLGVSALQPGDTLDSLLARADAGLYQAKREGRNRVGCLPG</sequence>
<dbReference type="SUPFAM" id="SSF55781">
    <property type="entry name" value="GAF domain-like"/>
    <property type="match status" value="1"/>
</dbReference>
<dbReference type="CDD" id="cd14014">
    <property type="entry name" value="STKc_PknB_like"/>
    <property type="match status" value="1"/>
</dbReference>
<dbReference type="Proteomes" id="UP000199119">
    <property type="component" value="Unassembled WGS sequence"/>
</dbReference>
<dbReference type="InterPro" id="IPR041664">
    <property type="entry name" value="AAA_16"/>
</dbReference>
<reference evidence="7" key="1">
    <citation type="submission" date="2016-10" db="EMBL/GenBank/DDBJ databases">
        <authorList>
            <person name="Varghese N."/>
            <person name="Submissions S."/>
        </authorList>
    </citation>
    <scope>NUCLEOTIDE SEQUENCE [LARGE SCALE GENOMIC DNA]</scope>
    <source>
        <strain evidence="7">DSM 27981</strain>
    </source>
</reference>
<feature type="domain" description="GGDEF" evidence="5">
    <location>
        <begin position="1694"/>
        <end position="1827"/>
    </location>
</feature>
<dbReference type="InterPro" id="IPR029016">
    <property type="entry name" value="GAF-like_dom_sf"/>
</dbReference>
<dbReference type="InterPro" id="IPR035965">
    <property type="entry name" value="PAS-like_dom_sf"/>
</dbReference>
<dbReference type="NCBIfam" id="TIGR00229">
    <property type="entry name" value="sensory_box"/>
    <property type="match status" value="1"/>
</dbReference>
<dbReference type="NCBIfam" id="TIGR00254">
    <property type="entry name" value="GGDEF"/>
    <property type="match status" value="1"/>
</dbReference>
<dbReference type="InterPro" id="IPR000700">
    <property type="entry name" value="PAS-assoc_C"/>
</dbReference>
<dbReference type="PROSITE" id="PS50011">
    <property type="entry name" value="PROTEIN_KINASE_DOM"/>
    <property type="match status" value="1"/>
</dbReference>
<evidence type="ECO:0000259" key="2">
    <source>
        <dbReference type="PROSITE" id="PS50011"/>
    </source>
</evidence>
<comment type="subcellular location">
    <subcellularLocation>
        <location evidence="1">Membrane</location>
        <topology evidence="1">Single-pass membrane protein</topology>
    </subcellularLocation>
</comment>
<dbReference type="Gene3D" id="3.30.200.20">
    <property type="entry name" value="Phosphorylase Kinase, domain 1"/>
    <property type="match status" value="1"/>
</dbReference>
<proteinExistence type="predicted"/>
<dbReference type="Gene3D" id="3.30.70.270">
    <property type="match status" value="1"/>
</dbReference>
<dbReference type="Gene3D" id="3.30.450.20">
    <property type="entry name" value="PAS domain"/>
    <property type="match status" value="1"/>
</dbReference>
<dbReference type="SMART" id="SM00086">
    <property type="entry name" value="PAC"/>
    <property type="match status" value="1"/>
</dbReference>
<dbReference type="CDD" id="cd01949">
    <property type="entry name" value="GGDEF"/>
    <property type="match status" value="1"/>
</dbReference>
<feature type="domain" description="PAS" evidence="3">
    <location>
        <begin position="1535"/>
        <end position="1602"/>
    </location>
</feature>
<dbReference type="CDD" id="cd00130">
    <property type="entry name" value="PAS"/>
    <property type="match status" value="1"/>
</dbReference>
<dbReference type="InterPro" id="IPR008266">
    <property type="entry name" value="Tyr_kinase_AS"/>
</dbReference>
<dbReference type="STRING" id="1177982.SAMN04489711_102286"/>
<dbReference type="GO" id="GO:0016020">
    <property type="term" value="C:membrane"/>
    <property type="evidence" value="ECO:0007669"/>
    <property type="project" value="UniProtKB-SubCell"/>
</dbReference>
<dbReference type="SUPFAM" id="SSF56112">
    <property type="entry name" value="Protein kinase-like (PK-like)"/>
    <property type="match status" value="1"/>
</dbReference>
<gene>
    <name evidence="6" type="ORF">SAMN04489711_102286</name>
</gene>
<dbReference type="FunFam" id="3.30.70.270:FF:000001">
    <property type="entry name" value="Diguanylate cyclase domain protein"/>
    <property type="match status" value="1"/>
</dbReference>
<dbReference type="InterPro" id="IPR029787">
    <property type="entry name" value="Nucleotide_cyclase"/>
</dbReference>
<dbReference type="OrthoDB" id="9801841at2"/>
<feature type="domain" description="PAC" evidence="4">
    <location>
        <begin position="1607"/>
        <end position="1657"/>
    </location>
</feature>
<dbReference type="RefSeq" id="WP_092937838.1">
    <property type="nucleotide sequence ID" value="NZ_FONX01000002.1"/>
</dbReference>
<dbReference type="EMBL" id="FONX01000002">
    <property type="protein sequence ID" value="SFE48573.1"/>
    <property type="molecule type" value="Genomic_DNA"/>
</dbReference>
<evidence type="ECO:0000259" key="4">
    <source>
        <dbReference type="PROSITE" id="PS50113"/>
    </source>
</evidence>
<evidence type="ECO:0000313" key="6">
    <source>
        <dbReference type="EMBL" id="SFE48573.1"/>
    </source>
</evidence>
<evidence type="ECO:0000313" key="7">
    <source>
        <dbReference type="Proteomes" id="UP000199119"/>
    </source>
</evidence>
<dbReference type="InterPro" id="IPR011009">
    <property type="entry name" value="Kinase-like_dom_sf"/>
</dbReference>
<dbReference type="InterPro" id="IPR043128">
    <property type="entry name" value="Rev_trsase/Diguanyl_cyclase"/>
</dbReference>
<evidence type="ECO:0000259" key="5">
    <source>
        <dbReference type="PROSITE" id="PS50887"/>
    </source>
</evidence>
<dbReference type="GO" id="GO:0005524">
    <property type="term" value="F:ATP binding"/>
    <property type="evidence" value="ECO:0007669"/>
    <property type="project" value="InterPro"/>
</dbReference>
<dbReference type="SUPFAM" id="SSF55073">
    <property type="entry name" value="Nucleotide cyclase"/>
    <property type="match status" value="1"/>
</dbReference>
<dbReference type="Pfam" id="PF13191">
    <property type="entry name" value="AAA_16"/>
    <property type="match status" value="1"/>
</dbReference>
<dbReference type="InterPro" id="IPR027417">
    <property type="entry name" value="P-loop_NTPase"/>
</dbReference>
<dbReference type="PROSITE" id="PS50112">
    <property type="entry name" value="PAS"/>
    <property type="match status" value="1"/>
</dbReference>
<dbReference type="Pfam" id="PF00990">
    <property type="entry name" value="GGDEF"/>
    <property type="match status" value="1"/>
</dbReference>
<dbReference type="InterPro" id="IPR053159">
    <property type="entry name" value="Hybrid_Histidine_Kinase"/>
</dbReference>
<dbReference type="InterPro" id="IPR000160">
    <property type="entry name" value="GGDEF_dom"/>
</dbReference>
<feature type="domain" description="Protein kinase" evidence="2">
    <location>
        <begin position="30"/>
        <end position="293"/>
    </location>
</feature>
<dbReference type="PROSITE" id="PS50887">
    <property type="entry name" value="GGDEF"/>
    <property type="match status" value="1"/>
</dbReference>
<dbReference type="InterPro" id="IPR001610">
    <property type="entry name" value="PAC"/>
</dbReference>
<dbReference type="SUPFAM" id="SSF55785">
    <property type="entry name" value="PYP-like sensor domain (PAS domain)"/>
    <property type="match status" value="1"/>
</dbReference>
<accession>A0A1I2AZY0</accession>
<keyword evidence="7" id="KW-1185">Reference proteome</keyword>
<evidence type="ECO:0000259" key="3">
    <source>
        <dbReference type="PROSITE" id="PS50112"/>
    </source>
</evidence>
<organism evidence="6 7">
    <name type="scientific">Paracidovorax wautersii</name>
    <dbReference type="NCBI Taxonomy" id="1177982"/>
    <lineage>
        <taxon>Bacteria</taxon>
        <taxon>Pseudomonadati</taxon>
        <taxon>Pseudomonadota</taxon>
        <taxon>Betaproteobacteria</taxon>
        <taxon>Burkholderiales</taxon>
        <taxon>Comamonadaceae</taxon>
        <taxon>Paracidovorax</taxon>
    </lineage>
</organism>
<dbReference type="Pfam" id="PF00069">
    <property type="entry name" value="Pkinase"/>
    <property type="match status" value="1"/>
</dbReference>
<dbReference type="PANTHER" id="PTHR43642:SF1">
    <property type="entry name" value="HYBRID SIGNAL TRANSDUCTION HISTIDINE KINASE G"/>
    <property type="match status" value="1"/>
</dbReference>
<dbReference type="InterPro" id="IPR000014">
    <property type="entry name" value="PAS"/>
</dbReference>
<dbReference type="Pfam" id="PF13426">
    <property type="entry name" value="PAS_9"/>
    <property type="match status" value="1"/>
</dbReference>
<dbReference type="Gene3D" id="3.30.450.40">
    <property type="match status" value="1"/>
</dbReference>
<dbReference type="PROSITE" id="PS00109">
    <property type="entry name" value="PROTEIN_KINASE_TYR"/>
    <property type="match status" value="1"/>
</dbReference>
<protein>
    <submittedName>
        <fullName evidence="6">PAS domain S-box-containing protein/diguanylate cyclase (GGDEF) domain-containing protein</fullName>
    </submittedName>
</protein>
<dbReference type="InterPro" id="IPR000719">
    <property type="entry name" value="Prot_kinase_dom"/>
</dbReference>
<dbReference type="Gene3D" id="3.40.50.300">
    <property type="entry name" value="P-loop containing nucleotide triphosphate hydrolases"/>
    <property type="match status" value="1"/>
</dbReference>
<dbReference type="SMART" id="SM00065">
    <property type="entry name" value="GAF"/>
    <property type="match status" value="1"/>
</dbReference>
<dbReference type="SMART" id="SM00267">
    <property type="entry name" value="GGDEF"/>
    <property type="match status" value="1"/>
</dbReference>
<dbReference type="PROSITE" id="PS50113">
    <property type="entry name" value="PAC"/>
    <property type="match status" value="1"/>
</dbReference>
<dbReference type="InterPro" id="IPR003018">
    <property type="entry name" value="GAF"/>
</dbReference>
<dbReference type="SUPFAM" id="SSF52540">
    <property type="entry name" value="P-loop containing nucleoside triphosphate hydrolases"/>
    <property type="match status" value="1"/>
</dbReference>
<dbReference type="Pfam" id="PF01590">
    <property type="entry name" value="GAF"/>
    <property type="match status" value="1"/>
</dbReference>
<dbReference type="GO" id="GO:0004672">
    <property type="term" value="F:protein kinase activity"/>
    <property type="evidence" value="ECO:0007669"/>
    <property type="project" value="InterPro"/>
</dbReference>
<dbReference type="Gene3D" id="1.10.510.10">
    <property type="entry name" value="Transferase(Phosphotransferase) domain 1"/>
    <property type="match status" value="1"/>
</dbReference>
<evidence type="ECO:0000256" key="1">
    <source>
        <dbReference type="ARBA" id="ARBA00004167"/>
    </source>
</evidence>
<dbReference type="PANTHER" id="PTHR43642">
    <property type="entry name" value="HYBRID SIGNAL TRANSDUCTION HISTIDINE KINASE G"/>
    <property type="match status" value="1"/>
</dbReference>
<name>A0A1I2AZY0_9BURK</name>